<evidence type="ECO:0000259" key="2">
    <source>
        <dbReference type="Pfam" id="PF03184"/>
    </source>
</evidence>
<feature type="domain" description="DDE-1" evidence="2">
    <location>
        <begin position="72"/>
        <end position="174"/>
    </location>
</feature>
<gene>
    <name evidence="3" type="ORF">QE152_g23680</name>
</gene>
<evidence type="ECO:0000256" key="1">
    <source>
        <dbReference type="SAM" id="MobiDB-lite"/>
    </source>
</evidence>
<dbReference type="AlphaFoldDB" id="A0AAW1KGT4"/>
<keyword evidence="3" id="KW-0255">Endonuclease</keyword>
<reference evidence="3 4" key="1">
    <citation type="journal article" date="2024" name="BMC Genomics">
        <title>De novo assembly and annotation of Popillia japonica's genome with initial clues to its potential as an invasive pest.</title>
        <authorList>
            <person name="Cucini C."/>
            <person name="Boschi S."/>
            <person name="Funari R."/>
            <person name="Cardaioli E."/>
            <person name="Iannotti N."/>
            <person name="Marturano G."/>
            <person name="Paoli F."/>
            <person name="Bruttini M."/>
            <person name="Carapelli A."/>
            <person name="Frati F."/>
            <person name="Nardi F."/>
        </authorList>
    </citation>
    <scope>NUCLEOTIDE SEQUENCE [LARGE SCALE GENOMIC DNA]</scope>
    <source>
        <strain evidence="3">DMR45628</strain>
    </source>
</reference>
<dbReference type="Proteomes" id="UP001458880">
    <property type="component" value="Unassembled WGS sequence"/>
</dbReference>
<name>A0AAW1KGT4_POPJA</name>
<keyword evidence="3" id="KW-0378">Hydrolase</keyword>
<evidence type="ECO:0000313" key="3">
    <source>
        <dbReference type="EMBL" id="KAK9717541.1"/>
    </source>
</evidence>
<proteinExistence type="predicted"/>
<organism evidence="3 4">
    <name type="scientific">Popillia japonica</name>
    <name type="common">Japanese beetle</name>
    <dbReference type="NCBI Taxonomy" id="7064"/>
    <lineage>
        <taxon>Eukaryota</taxon>
        <taxon>Metazoa</taxon>
        <taxon>Ecdysozoa</taxon>
        <taxon>Arthropoda</taxon>
        <taxon>Hexapoda</taxon>
        <taxon>Insecta</taxon>
        <taxon>Pterygota</taxon>
        <taxon>Neoptera</taxon>
        <taxon>Endopterygota</taxon>
        <taxon>Coleoptera</taxon>
        <taxon>Polyphaga</taxon>
        <taxon>Scarabaeiformia</taxon>
        <taxon>Scarabaeidae</taxon>
        <taxon>Rutelinae</taxon>
        <taxon>Popillia</taxon>
    </lineage>
</organism>
<dbReference type="GO" id="GO:0004519">
    <property type="term" value="F:endonuclease activity"/>
    <property type="evidence" value="ECO:0007669"/>
    <property type="project" value="UniProtKB-KW"/>
</dbReference>
<feature type="region of interest" description="Disordered" evidence="1">
    <location>
        <begin position="215"/>
        <end position="255"/>
    </location>
</feature>
<dbReference type="GO" id="GO:0003676">
    <property type="term" value="F:nucleic acid binding"/>
    <property type="evidence" value="ECO:0007669"/>
    <property type="project" value="InterPro"/>
</dbReference>
<accession>A0AAW1KGT4</accession>
<dbReference type="Pfam" id="PF03184">
    <property type="entry name" value="DDE_1"/>
    <property type="match status" value="1"/>
</dbReference>
<dbReference type="InterPro" id="IPR004875">
    <property type="entry name" value="DDE_SF_endonuclease_dom"/>
</dbReference>
<keyword evidence="3" id="KW-0540">Nuclease</keyword>
<keyword evidence="4" id="KW-1185">Reference proteome</keyword>
<feature type="compositionally biased region" description="Basic and acidic residues" evidence="1">
    <location>
        <begin position="246"/>
        <end position="255"/>
    </location>
</feature>
<dbReference type="EMBL" id="JASPKY010000239">
    <property type="protein sequence ID" value="KAK9717541.1"/>
    <property type="molecule type" value="Genomic_DNA"/>
</dbReference>
<comment type="caution">
    <text evidence="3">The sequence shown here is derived from an EMBL/GenBank/DDBJ whole genome shotgun (WGS) entry which is preliminary data.</text>
</comment>
<protein>
    <submittedName>
        <fullName evidence="3">DDE superfamily endonuclease</fullName>
    </submittedName>
</protein>
<evidence type="ECO:0000313" key="4">
    <source>
        <dbReference type="Proteomes" id="UP001458880"/>
    </source>
</evidence>
<feature type="compositionally biased region" description="Acidic residues" evidence="1">
    <location>
        <begin position="230"/>
        <end position="245"/>
    </location>
</feature>
<sequence>MCGVADGTLLPPYVTYISEHVYDTWKEGEIHGGPCCGTPCCSQGCRFNHTSHGWKEGEIHGGPCCGTPCCSQGCRFNHTSHGWMDAITFEDWFVTTLLPHVRRLEGKKVIVGDNLASHFNDNVLALCEQSNIAFVYLVVQSTHLCQPLDVAFFKPFKVALSNVLSAYNVRHHNASGIAKQAFQALLKDAIKRIDTLVANTNKERPVLRRKKQRLNVVPERSVGTHQSSSSEDEDVPLQDDFDDEAEIIRHTERRV</sequence>